<evidence type="ECO:0000256" key="2">
    <source>
        <dbReference type="ARBA" id="ARBA00007330"/>
    </source>
</evidence>
<comment type="catalytic activity">
    <reaction evidence="7">
        <text>a quinone + sn-glycerol 3-phosphate = dihydroxyacetone phosphate + a quinol</text>
        <dbReference type="Rhea" id="RHEA:18977"/>
        <dbReference type="ChEBI" id="CHEBI:24646"/>
        <dbReference type="ChEBI" id="CHEBI:57597"/>
        <dbReference type="ChEBI" id="CHEBI:57642"/>
        <dbReference type="ChEBI" id="CHEBI:132124"/>
        <dbReference type="EC" id="1.1.5.3"/>
    </reaction>
</comment>
<evidence type="ECO:0000256" key="1">
    <source>
        <dbReference type="ARBA" id="ARBA00001974"/>
    </source>
</evidence>
<dbReference type="Proteomes" id="UP000187455">
    <property type="component" value="Unassembled WGS sequence"/>
</dbReference>
<evidence type="ECO:0000313" key="10">
    <source>
        <dbReference type="Proteomes" id="UP000187455"/>
    </source>
</evidence>
<dbReference type="PROSITE" id="PS00978">
    <property type="entry name" value="FAD_G3PDH_2"/>
    <property type="match status" value="1"/>
</dbReference>
<organism evidence="9 10">
    <name type="scientific">Smittium mucronatum</name>
    <dbReference type="NCBI Taxonomy" id="133383"/>
    <lineage>
        <taxon>Eukaryota</taxon>
        <taxon>Fungi</taxon>
        <taxon>Fungi incertae sedis</taxon>
        <taxon>Zoopagomycota</taxon>
        <taxon>Kickxellomycotina</taxon>
        <taxon>Harpellomycetes</taxon>
        <taxon>Harpellales</taxon>
        <taxon>Legeriomycetaceae</taxon>
        <taxon>Smittium</taxon>
    </lineage>
</organism>
<accession>A0A1R0GLR9</accession>
<dbReference type="AlphaFoldDB" id="A0A1R0GLR9"/>
<evidence type="ECO:0000256" key="6">
    <source>
        <dbReference type="ARBA" id="ARBA00023002"/>
    </source>
</evidence>
<dbReference type="Pfam" id="PF01266">
    <property type="entry name" value="DAO"/>
    <property type="match status" value="1"/>
</dbReference>
<comment type="similarity">
    <text evidence="2 7">Belongs to the FAD-dependent glycerol-3-phosphate dehydrogenase family.</text>
</comment>
<dbReference type="InterPro" id="IPR036188">
    <property type="entry name" value="FAD/NAD-bd_sf"/>
</dbReference>
<sequence length="719" mass="79384">MLRLGSAKKSLLALSATLVAGGVGYNLYNSDDFNSKKHYLSSLLVKTALSDSSLPQDRSFSNPLRLWKAPPRSEIINALKESSSTANSKSSTEFDVLIIGGGATGAGCAVDAVSRGLKVAMVERDDFASGTSSKSTKLVHGGVRYLQAAIMKLDYDQWKMVKEALFERKTLLESAPHLTNELAIVIPVYTWWKLPYFYMGTKMYDILSGKHRITGSYFLFRKKTIENFPNINAEGLVGSIVYYDGQQDDSRMNVSLALTAASRGAVVANHIEVVSLIKEKDESGKNVIKGAVVKDLETGEQWPVRAKGVINATGPFSDSVIKMDEPHMDNIVSPSSGVHVMLPEKYCPRDFGLLNPETKDGRVVFFLPWEGKALAGTTDTPCGLDQNPIPSEKDIEFVLSEVNTLLSKDSSVTRADVLSAWSGIRPLVRDPKSKNTKDLVRNHLIYVSDSNLLTISGGKWTTYREMAQESVDEAVKLFNLSPAGPSTTAETVVMGGETYSSEMEHDLASSYNLNPDIAHHLSRNYGDLAWAVPYSQPSSIGNWNERIHPDFPFIEAEIYYSINQEYARSIPDVLGRRIRLSFLDSKAAYESIPKIGNIMAKQLGWSQEKLEEECQIAHDYIISMGYESPSDPKSIAASAKSYTFPSPSPSIQLKEAGKNFVHMGYYRSEFQKLGPNQDGTISSDDLASYMKSKGLSLENSQESTRVNFETFVSQFLLNL</sequence>
<reference evidence="9 10" key="1">
    <citation type="journal article" date="2016" name="Mol. Biol. Evol.">
        <title>Genome-Wide Survey of Gut Fungi (Harpellales) Reveals the First Horizontally Transferred Ubiquitin Gene from a Mosquito Host.</title>
        <authorList>
            <person name="Wang Y."/>
            <person name="White M.M."/>
            <person name="Kvist S."/>
            <person name="Moncalvo J.M."/>
        </authorList>
    </citation>
    <scope>NUCLEOTIDE SEQUENCE [LARGE SCALE GENOMIC DNA]</scope>
    <source>
        <strain evidence="9 10">ALG-7-W6</strain>
    </source>
</reference>
<dbReference type="EMBL" id="LSSL01007641">
    <property type="protein sequence ID" value="OLY77819.1"/>
    <property type="molecule type" value="Genomic_DNA"/>
</dbReference>
<comment type="cofactor">
    <cofactor evidence="1 7">
        <name>FAD</name>
        <dbReference type="ChEBI" id="CHEBI:57692"/>
    </cofactor>
</comment>
<evidence type="ECO:0000259" key="8">
    <source>
        <dbReference type="PROSITE" id="PS50222"/>
    </source>
</evidence>
<dbReference type="STRING" id="133383.A0A1R0GLR9"/>
<dbReference type="PANTHER" id="PTHR11985:SF15">
    <property type="entry name" value="GLYCEROL-3-PHOSPHATE DEHYDROGENASE, MITOCHONDRIAL"/>
    <property type="match status" value="1"/>
</dbReference>
<protein>
    <recommendedName>
        <fullName evidence="3 7">Glycerol-3-phosphate dehydrogenase</fullName>
        <ecNumber evidence="3 7">1.1.5.3</ecNumber>
    </recommendedName>
</protein>
<dbReference type="Gene3D" id="3.50.50.60">
    <property type="entry name" value="FAD/NAD(P)-binding domain"/>
    <property type="match status" value="1"/>
</dbReference>
<dbReference type="InterPro" id="IPR002048">
    <property type="entry name" value="EF_hand_dom"/>
</dbReference>
<comment type="caution">
    <text evidence="9">The sequence shown here is derived from an EMBL/GenBank/DDBJ whole genome shotgun (WGS) entry which is preliminary data.</text>
</comment>
<dbReference type="OrthoDB" id="264015at2759"/>
<dbReference type="PRINTS" id="PR01001">
    <property type="entry name" value="FADG3PDH"/>
</dbReference>
<dbReference type="GO" id="GO:0005739">
    <property type="term" value="C:mitochondrion"/>
    <property type="evidence" value="ECO:0007669"/>
    <property type="project" value="TreeGrafter"/>
</dbReference>
<keyword evidence="5" id="KW-0274">FAD</keyword>
<keyword evidence="10" id="KW-1185">Reference proteome</keyword>
<dbReference type="GO" id="GO:0005509">
    <property type="term" value="F:calcium ion binding"/>
    <property type="evidence" value="ECO:0007669"/>
    <property type="project" value="InterPro"/>
</dbReference>
<dbReference type="PANTHER" id="PTHR11985">
    <property type="entry name" value="GLYCEROL-3-PHOSPHATE DEHYDROGENASE"/>
    <property type="match status" value="1"/>
</dbReference>
<gene>
    <name evidence="9" type="ORF">AYI68_g8141</name>
</gene>
<dbReference type="Pfam" id="PF16901">
    <property type="entry name" value="DAO_C"/>
    <property type="match status" value="1"/>
</dbReference>
<dbReference type="SUPFAM" id="SSF54373">
    <property type="entry name" value="FAD-linked reductases, C-terminal domain"/>
    <property type="match status" value="1"/>
</dbReference>
<dbReference type="PROSITE" id="PS00977">
    <property type="entry name" value="FAD_G3PDH_1"/>
    <property type="match status" value="1"/>
</dbReference>
<dbReference type="InterPro" id="IPR031656">
    <property type="entry name" value="DAO_C"/>
</dbReference>
<evidence type="ECO:0000256" key="5">
    <source>
        <dbReference type="ARBA" id="ARBA00022827"/>
    </source>
</evidence>
<keyword evidence="4 7" id="KW-0285">Flavoprotein</keyword>
<dbReference type="GO" id="GO:0006072">
    <property type="term" value="P:glycerol-3-phosphate metabolic process"/>
    <property type="evidence" value="ECO:0007669"/>
    <property type="project" value="UniProtKB-UniRule"/>
</dbReference>
<proteinExistence type="inferred from homology"/>
<dbReference type="Gene3D" id="1.10.8.870">
    <property type="entry name" value="Alpha-glycerophosphate oxidase, cap domain"/>
    <property type="match status" value="1"/>
</dbReference>
<dbReference type="InterPro" id="IPR000447">
    <property type="entry name" value="G3P_DH_FAD-dep"/>
</dbReference>
<evidence type="ECO:0000256" key="3">
    <source>
        <dbReference type="ARBA" id="ARBA00013029"/>
    </source>
</evidence>
<keyword evidence="6 7" id="KW-0560">Oxidoreductase</keyword>
<feature type="domain" description="EF-hand" evidence="8">
    <location>
        <begin position="661"/>
        <end position="696"/>
    </location>
</feature>
<dbReference type="PROSITE" id="PS50222">
    <property type="entry name" value="EF_HAND_2"/>
    <property type="match status" value="1"/>
</dbReference>
<name>A0A1R0GLR9_9FUNG</name>
<evidence type="ECO:0000313" key="9">
    <source>
        <dbReference type="EMBL" id="OLY77819.1"/>
    </source>
</evidence>
<evidence type="ECO:0000256" key="7">
    <source>
        <dbReference type="RuleBase" id="RU361217"/>
    </source>
</evidence>
<dbReference type="InterPro" id="IPR038299">
    <property type="entry name" value="DAO_C_sf"/>
</dbReference>
<dbReference type="InterPro" id="IPR006076">
    <property type="entry name" value="FAD-dep_OxRdtase"/>
</dbReference>
<dbReference type="GO" id="GO:0004368">
    <property type="term" value="F:glycerol-3-phosphate dehydrogenase (quinone) activity"/>
    <property type="evidence" value="ECO:0007669"/>
    <property type="project" value="UniProtKB-EC"/>
</dbReference>
<dbReference type="Gene3D" id="3.30.9.10">
    <property type="entry name" value="D-Amino Acid Oxidase, subunit A, domain 2"/>
    <property type="match status" value="1"/>
</dbReference>
<dbReference type="EC" id="1.1.5.3" evidence="3 7"/>
<evidence type="ECO:0000256" key="4">
    <source>
        <dbReference type="ARBA" id="ARBA00022630"/>
    </source>
</evidence>
<dbReference type="SUPFAM" id="SSF51905">
    <property type="entry name" value="FAD/NAD(P)-binding domain"/>
    <property type="match status" value="1"/>
</dbReference>